<dbReference type="EMBL" id="CP003349">
    <property type="protein sequence ID" value="AFD06367.1"/>
    <property type="molecule type" value="Genomic_DNA"/>
</dbReference>
<dbReference type="PROSITE" id="PS51257">
    <property type="entry name" value="PROKAR_LIPOPROTEIN"/>
    <property type="match status" value="1"/>
</dbReference>
<gene>
    <name evidence="1" type="ordered locus">Solca_1278</name>
</gene>
<evidence type="ECO:0000313" key="2">
    <source>
        <dbReference type="Proteomes" id="UP000007590"/>
    </source>
</evidence>
<name>H8KQ72_SOLCM</name>
<dbReference type="InterPro" id="IPR032710">
    <property type="entry name" value="NTF2-like_dom_sf"/>
</dbReference>
<dbReference type="Pfam" id="PF07366">
    <property type="entry name" value="SnoaL"/>
    <property type="match status" value="1"/>
</dbReference>
<dbReference type="Proteomes" id="UP000007590">
    <property type="component" value="Chromosome"/>
</dbReference>
<reference evidence="1" key="1">
    <citation type="submission" date="2012-02" db="EMBL/GenBank/DDBJ databases">
        <title>The complete genome of Solitalea canadensis DSM 3403.</title>
        <authorList>
            <consortium name="US DOE Joint Genome Institute (JGI-PGF)"/>
            <person name="Lucas S."/>
            <person name="Copeland A."/>
            <person name="Lapidus A."/>
            <person name="Glavina del Rio T."/>
            <person name="Dalin E."/>
            <person name="Tice H."/>
            <person name="Bruce D."/>
            <person name="Goodwin L."/>
            <person name="Pitluck S."/>
            <person name="Peters L."/>
            <person name="Ovchinnikova G."/>
            <person name="Lu M."/>
            <person name="Kyrpides N."/>
            <person name="Mavromatis K."/>
            <person name="Ivanova N."/>
            <person name="Brettin T."/>
            <person name="Detter J.C."/>
            <person name="Han C."/>
            <person name="Larimer F."/>
            <person name="Land M."/>
            <person name="Hauser L."/>
            <person name="Markowitz V."/>
            <person name="Cheng J.-F."/>
            <person name="Hugenholtz P."/>
            <person name="Woyke T."/>
            <person name="Wu D."/>
            <person name="Spring S."/>
            <person name="Schroeder M."/>
            <person name="Kopitz M."/>
            <person name="Brambilla E."/>
            <person name="Klenk H.-P."/>
            <person name="Eisen J.A."/>
        </authorList>
    </citation>
    <scope>NUCLEOTIDE SEQUENCE</scope>
    <source>
        <strain evidence="1">DSM 3403</strain>
    </source>
</reference>
<dbReference type="RefSeq" id="WP_014679594.1">
    <property type="nucleotide sequence ID" value="NC_017770.1"/>
</dbReference>
<accession>H8KQ72</accession>
<dbReference type="InterPro" id="IPR009959">
    <property type="entry name" value="Cyclase_SnoaL-like"/>
</dbReference>
<sequence length="188" mass="21115">MKTFVSLFLVTMAIYACSKSPGGQANLQAKVDSLEKELTMYKEDKEKTQLYLTRFDSLDFDVYSNQKWDLLNISHDNNILVTYPDGSQTKDIATHITALKPMFVFAPDTKITEHPIKFGSGDWTCVTGYITGTFSQPMPIGNGKTIPPTGKSFKLAMCTIGHWKDGKMIEESLFWDNQTLLKQIGIAQ</sequence>
<proteinExistence type="predicted"/>
<dbReference type="KEGG" id="scn:Solca_1278"/>
<dbReference type="PANTHER" id="PTHR38436">
    <property type="entry name" value="POLYKETIDE CYCLASE SNOAL-LIKE DOMAIN"/>
    <property type="match status" value="1"/>
</dbReference>
<dbReference type="STRING" id="929556.Solca_1278"/>
<dbReference type="Gene3D" id="3.10.450.50">
    <property type="match status" value="1"/>
</dbReference>
<organism evidence="1 2">
    <name type="scientific">Solitalea canadensis (strain ATCC 29591 / DSM 3403 / JCM 21819 / LMG 8368 / NBRC 15130 / NCIMB 12057 / USAM 9D)</name>
    <name type="common">Flexibacter canadensis</name>
    <dbReference type="NCBI Taxonomy" id="929556"/>
    <lineage>
        <taxon>Bacteria</taxon>
        <taxon>Pseudomonadati</taxon>
        <taxon>Bacteroidota</taxon>
        <taxon>Sphingobacteriia</taxon>
        <taxon>Sphingobacteriales</taxon>
        <taxon>Sphingobacteriaceae</taxon>
        <taxon>Solitalea</taxon>
    </lineage>
</organism>
<dbReference type="GO" id="GO:0030638">
    <property type="term" value="P:polyketide metabolic process"/>
    <property type="evidence" value="ECO:0007669"/>
    <property type="project" value="InterPro"/>
</dbReference>
<dbReference type="eggNOG" id="COG3631">
    <property type="taxonomic scope" value="Bacteria"/>
</dbReference>
<evidence type="ECO:0000313" key="1">
    <source>
        <dbReference type="EMBL" id="AFD06367.1"/>
    </source>
</evidence>
<dbReference type="SUPFAM" id="SSF54427">
    <property type="entry name" value="NTF2-like"/>
    <property type="match status" value="1"/>
</dbReference>
<protein>
    <submittedName>
        <fullName evidence="1">SnoaL-like polyketide cyclase</fullName>
    </submittedName>
</protein>
<dbReference type="HOGENOM" id="CLU_115830_1_0_10"/>
<keyword evidence="2" id="KW-1185">Reference proteome</keyword>
<dbReference type="AlphaFoldDB" id="H8KQ72"/>
<dbReference type="PANTHER" id="PTHR38436:SF1">
    <property type="entry name" value="ESTER CYCLASE"/>
    <property type="match status" value="1"/>
</dbReference>